<evidence type="ECO:0000256" key="1">
    <source>
        <dbReference type="ARBA" id="ARBA00022527"/>
    </source>
</evidence>
<dbReference type="EMBL" id="FOAZ01000002">
    <property type="protein sequence ID" value="SEK45755.1"/>
    <property type="molecule type" value="Genomic_DNA"/>
</dbReference>
<protein>
    <recommendedName>
        <fullName evidence="2">Histidine kinase/HSP90-like ATPase domain-containing protein</fullName>
    </recommendedName>
</protein>
<accession>A0A1H7HC80</accession>
<organism evidence="3 4">
    <name type="scientific">Streptacidiphilus jiangxiensis</name>
    <dbReference type="NCBI Taxonomy" id="235985"/>
    <lineage>
        <taxon>Bacteria</taxon>
        <taxon>Bacillati</taxon>
        <taxon>Actinomycetota</taxon>
        <taxon>Actinomycetes</taxon>
        <taxon>Kitasatosporales</taxon>
        <taxon>Streptomycetaceae</taxon>
        <taxon>Streptacidiphilus</taxon>
    </lineage>
</organism>
<dbReference type="GO" id="GO:0004674">
    <property type="term" value="F:protein serine/threonine kinase activity"/>
    <property type="evidence" value="ECO:0007669"/>
    <property type="project" value="UniProtKB-KW"/>
</dbReference>
<dbReference type="RefSeq" id="WP_042448743.1">
    <property type="nucleotide sequence ID" value="NZ_BBPN01000014.1"/>
</dbReference>
<proteinExistence type="predicted"/>
<reference evidence="4" key="1">
    <citation type="submission" date="2016-10" db="EMBL/GenBank/DDBJ databases">
        <authorList>
            <person name="Varghese N."/>
        </authorList>
    </citation>
    <scope>NUCLEOTIDE SEQUENCE [LARGE SCALE GENOMIC DNA]</scope>
    <source>
        <strain evidence="4">DSM 45096 / BCRC 16803 / CGMCC 4.1857 / CIP 109030 / JCM 12277 / KCTC 19219 / NBRC 100920 / 33214</strain>
    </source>
</reference>
<dbReference type="Gene3D" id="3.30.565.10">
    <property type="entry name" value="Histidine kinase-like ATPase, C-terminal domain"/>
    <property type="match status" value="1"/>
</dbReference>
<dbReference type="CDD" id="cd16936">
    <property type="entry name" value="HATPase_RsbW-like"/>
    <property type="match status" value="1"/>
</dbReference>
<dbReference type="OrthoDB" id="3479886at2"/>
<dbReference type="InterPro" id="IPR036890">
    <property type="entry name" value="HATPase_C_sf"/>
</dbReference>
<dbReference type="InterPro" id="IPR003594">
    <property type="entry name" value="HATPase_dom"/>
</dbReference>
<feature type="domain" description="Histidine kinase/HSP90-like ATPase" evidence="2">
    <location>
        <begin position="38"/>
        <end position="132"/>
    </location>
</feature>
<keyword evidence="1" id="KW-0808">Transferase</keyword>
<dbReference type="Proteomes" id="UP000183015">
    <property type="component" value="Unassembled WGS sequence"/>
</dbReference>
<name>A0A1H7HC80_STRJI</name>
<evidence type="ECO:0000313" key="3">
    <source>
        <dbReference type="EMBL" id="SEK45755.1"/>
    </source>
</evidence>
<keyword evidence="1" id="KW-0723">Serine/threonine-protein kinase</keyword>
<dbReference type="InterPro" id="IPR050267">
    <property type="entry name" value="Anti-sigma-factor_SerPK"/>
</dbReference>
<dbReference type="AlphaFoldDB" id="A0A1H7HC80"/>
<dbReference type="SUPFAM" id="SSF55874">
    <property type="entry name" value="ATPase domain of HSP90 chaperone/DNA topoisomerase II/histidine kinase"/>
    <property type="match status" value="1"/>
</dbReference>
<evidence type="ECO:0000259" key="2">
    <source>
        <dbReference type="Pfam" id="PF13581"/>
    </source>
</evidence>
<dbReference type="STRING" id="235985.SAMN05414137_10291"/>
<dbReference type="PANTHER" id="PTHR35526">
    <property type="entry name" value="ANTI-SIGMA-F FACTOR RSBW-RELATED"/>
    <property type="match status" value="1"/>
</dbReference>
<keyword evidence="4" id="KW-1185">Reference proteome</keyword>
<sequence>MPEIRRLALGGFTNEVAAGRGFTRAALTDWGWTDTNQHLSGRPEATDDVLLVVSELLSNASRHAGGTLVLEARRLTARSVRVEVFDRSSTLPTPSSPDYAGQTGGYGLRIVHRLSTRWGVTLRRASPGKSVWAELSR</sequence>
<dbReference type="eggNOG" id="COG2172">
    <property type="taxonomic scope" value="Bacteria"/>
</dbReference>
<dbReference type="PANTHER" id="PTHR35526:SF3">
    <property type="entry name" value="ANTI-SIGMA-F FACTOR RSBW"/>
    <property type="match status" value="1"/>
</dbReference>
<gene>
    <name evidence="3" type="ORF">SAMN05414137_10291</name>
</gene>
<dbReference type="Pfam" id="PF13581">
    <property type="entry name" value="HATPase_c_2"/>
    <property type="match status" value="1"/>
</dbReference>
<keyword evidence="1" id="KW-0418">Kinase</keyword>
<evidence type="ECO:0000313" key="4">
    <source>
        <dbReference type="Proteomes" id="UP000183015"/>
    </source>
</evidence>